<evidence type="ECO:0000256" key="6">
    <source>
        <dbReference type="ARBA" id="ARBA00023170"/>
    </source>
</evidence>
<dbReference type="PANTHER" id="PTHR42643:SF30">
    <property type="entry name" value="IONOTROPIC RECEPTOR 40A-RELATED"/>
    <property type="match status" value="1"/>
</dbReference>
<proteinExistence type="predicted"/>
<feature type="transmembrane region" description="Helical" evidence="8">
    <location>
        <begin position="80"/>
        <end position="101"/>
    </location>
</feature>
<dbReference type="GO" id="GO:0005886">
    <property type="term" value="C:plasma membrane"/>
    <property type="evidence" value="ECO:0007669"/>
    <property type="project" value="UniProtKB-SubCell"/>
</dbReference>
<evidence type="ECO:0000256" key="7">
    <source>
        <dbReference type="ARBA" id="ARBA00023180"/>
    </source>
</evidence>
<protein>
    <submittedName>
        <fullName evidence="9">Uncharacterized protein</fullName>
    </submittedName>
</protein>
<comment type="subcellular location">
    <subcellularLocation>
        <location evidence="1">Cell membrane</location>
        <topology evidence="1">Multi-pass membrane protein</topology>
    </subcellularLocation>
</comment>
<organism evidence="9 10">
    <name type="scientific">Phyllotreta striolata</name>
    <name type="common">Striped flea beetle</name>
    <name type="synonym">Crioceris striolata</name>
    <dbReference type="NCBI Taxonomy" id="444603"/>
    <lineage>
        <taxon>Eukaryota</taxon>
        <taxon>Metazoa</taxon>
        <taxon>Ecdysozoa</taxon>
        <taxon>Arthropoda</taxon>
        <taxon>Hexapoda</taxon>
        <taxon>Insecta</taxon>
        <taxon>Pterygota</taxon>
        <taxon>Neoptera</taxon>
        <taxon>Endopterygota</taxon>
        <taxon>Coleoptera</taxon>
        <taxon>Polyphaga</taxon>
        <taxon>Cucujiformia</taxon>
        <taxon>Chrysomeloidea</taxon>
        <taxon>Chrysomelidae</taxon>
        <taxon>Galerucinae</taxon>
        <taxon>Alticini</taxon>
        <taxon>Phyllotreta</taxon>
    </lineage>
</organism>
<name>A0A9N9XSW7_PHYSR</name>
<dbReference type="PANTHER" id="PTHR42643">
    <property type="entry name" value="IONOTROPIC RECEPTOR 20A-RELATED"/>
    <property type="match status" value="1"/>
</dbReference>
<evidence type="ECO:0000256" key="4">
    <source>
        <dbReference type="ARBA" id="ARBA00022989"/>
    </source>
</evidence>
<dbReference type="SUPFAM" id="SSF53850">
    <property type="entry name" value="Periplasmic binding protein-like II"/>
    <property type="match status" value="1"/>
</dbReference>
<evidence type="ECO:0000256" key="1">
    <source>
        <dbReference type="ARBA" id="ARBA00004651"/>
    </source>
</evidence>
<sequence length="1323" mass="153945">MKIRFKYFMSSLPKSSINLPPEVESRRFDIYASFIPQKLSSIRFFQFSSPILDDHSVLVVPNIEAYDYFKLFYAEFYTKVWCAIIVVLITVYLVFYAIIYLLPSRNFSVLMLILSVIFEGVTSVRNANRSFRILLLNYLLFGLIITNVYKSKMFDLLRRDFHYELVKNEEDIMKNRLKFGINSIQVLHNLETWFPPTVNLTAENLVFFCKHYDECVNRTLYEKDVVTISLIRSIHYDFFTVFEDANKKPMAHFIPTQSTQVYVPVYFLKGHPLYQKINRKLSVAKASGFAEFIYQKYSRAYKKIVGLRKDKISKTSQLTMNSLKSTFGLYLVFYLVFVAIINLLPSKNFSVLMLILSVIFEGVTSVRNASRSFRILLVNYLLFGLIITNVYKSKMFDVMRSDFSYETLNNRDDIMKNKLKIGVNSLQVLRSYEYWFSSHTNLTEENLAYICKEYNDCINRTLNRKDVVTISLVRILKHDFSIFLDENKNPLVHFLPSMSMQSFMPIYFLKGHPLFHKVNKKLFIAKESGFIDNLYKKYSRNFDKIAELRKDKISKTSQLTMNSLKSTFGLYLVCLNQIEQKILDDIKRYFVRKVVFVITTNDTPEFSNKHYTVVLLNDCLVNSYLNIFNGTYIENTNELKLMYTATRPYSMNSQKGIIVELLNLVLTNMKIRFAYNLSDLPENSINLPADVRLRLYDIYASFIPLEYGNTRFFEFTVPVLDDESVYVSPNIDTYDHFKLFYAEFKPNVWGVTIAVFITVYLVFNAIIHLLPIENFSVLMLILSVIFEGITSVRNRSKSFKILLASYLLFALIMTNVYKSKMFDEMRSDFGSELVKSSEDILKNRLKVGTSSLRVLKNFENVFSPYVNFTAENLVYMCPKYDDCINRTLTTKDVVTISLSRIVKYDFSKVFIDEDKNPLAHFVLTRSFPSYMPIYFLKGHPLFHKVNRKLIIAKESGLIESIYKKYSREYDKIIGLRKDNISKTLVIMINFFLENLRIVETKMELLKLDLIKAIRRGTYSERFVATFKTSYKISYQHIEALNVIFGEYYTFIVIVLYLKALENMILITMQAVTQTGYGFMENIVFSSSLIYDVVKACVNPDRIMGTRCKDDIVMNFCYNLGKLYMHPLTKRKSAFNSVQIVLFGIYTVIALVYNSFRVSDSLSMNTPGPNKFIMSLLYSQAMLTHVCYFYGLVTRRRNWNAMSKKLAIVTNLLGCNDISRTTAFFRIGRVILMLILINLSIVNIYLVNIAFSSERIPKAADNLIKTCYLLHPDAHDRYLTKELTDLSVFMKELFPEISMAGWALLCRDGSDDTSLSSASIQSLS</sequence>
<dbReference type="EMBL" id="OU900102">
    <property type="protein sequence ID" value="CAG9864863.1"/>
    <property type="molecule type" value="Genomic_DNA"/>
</dbReference>
<evidence type="ECO:0000256" key="2">
    <source>
        <dbReference type="ARBA" id="ARBA00022475"/>
    </source>
</evidence>
<evidence type="ECO:0000313" key="9">
    <source>
        <dbReference type="EMBL" id="CAG9864863.1"/>
    </source>
</evidence>
<keyword evidence="3 8" id="KW-0812">Transmembrane</keyword>
<feature type="transmembrane region" description="Helical" evidence="8">
    <location>
        <begin position="1229"/>
        <end position="1250"/>
    </location>
</feature>
<feature type="transmembrane region" description="Helical" evidence="8">
    <location>
        <begin position="799"/>
        <end position="817"/>
    </location>
</feature>
<feature type="transmembrane region" description="Helical" evidence="8">
    <location>
        <begin position="327"/>
        <end position="344"/>
    </location>
</feature>
<feature type="transmembrane region" description="Helical" evidence="8">
    <location>
        <begin position="1039"/>
        <end position="1057"/>
    </location>
</feature>
<accession>A0A9N9XSW7</accession>
<evidence type="ECO:0000256" key="5">
    <source>
        <dbReference type="ARBA" id="ARBA00023136"/>
    </source>
</evidence>
<keyword evidence="10" id="KW-1185">Reference proteome</keyword>
<keyword evidence="7" id="KW-0325">Glycoprotein</keyword>
<evidence type="ECO:0000256" key="3">
    <source>
        <dbReference type="ARBA" id="ARBA00022692"/>
    </source>
</evidence>
<keyword evidence="4 8" id="KW-1133">Transmembrane helix</keyword>
<feature type="transmembrane region" description="Helical" evidence="8">
    <location>
        <begin position="748"/>
        <end position="769"/>
    </location>
</feature>
<feature type="transmembrane region" description="Helical" evidence="8">
    <location>
        <begin position="1172"/>
        <end position="1192"/>
    </location>
</feature>
<reference evidence="9" key="1">
    <citation type="submission" date="2022-01" db="EMBL/GenBank/DDBJ databases">
        <authorList>
            <person name="King R."/>
        </authorList>
    </citation>
    <scope>NUCLEOTIDE SEQUENCE</scope>
</reference>
<feature type="transmembrane region" description="Helical" evidence="8">
    <location>
        <begin position="131"/>
        <end position="149"/>
    </location>
</feature>
<keyword evidence="2" id="KW-1003">Cell membrane</keyword>
<gene>
    <name evidence="9" type="ORF">PHYEVI_LOCUS11113</name>
</gene>
<feature type="transmembrane region" description="Helical" evidence="8">
    <location>
        <begin position="775"/>
        <end position="792"/>
    </location>
</feature>
<keyword evidence="6" id="KW-0675">Receptor</keyword>
<evidence type="ECO:0000256" key="8">
    <source>
        <dbReference type="SAM" id="Phobius"/>
    </source>
</evidence>
<feature type="transmembrane region" description="Helical" evidence="8">
    <location>
        <begin position="373"/>
        <end position="391"/>
    </location>
</feature>
<feature type="transmembrane region" description="Helical" evidence="8">
    <location>
        <begin position="1133"/>
        <end position="1152"/>
    </location>
</feature>
<dbReference type="Proteomes" id="UP001153712">
    <property type="component" value="Chromosome 9"/>
</dbReference>
<dbReference type="InterPro" id="IPR052192">
    <property type="entry name" value="Insect_Ionotropic_Sensory_Rcpt"/>
</dbReference>
<dbReference type="OrthoDB" id="6430908at2759"/>
<evidence type="ECO:0000313" key="10">
    <source>
        <dbReference type="Proteomes" id="UP001153712"/>
    </source>
</evidence>
<keyword evidence="5 8" id="KW-0472">Membrane</keyword>